<organism evidence="1 2">
    <name type="scientific">Periconia digitata</name>
    <dbReference type="NCBI Taxonomy" id="1303443"/>
    <lineage>
        <taxon>Eukaryota</taxon>
        <taxon>Fungi</taxon>
        <taxon>Dikarya</taxon>
        <taxon>Ascomycota</taxon>
        <taxon>Pezizomycotina</taxon>
        <taxon>Dothideomycetes</taxon>
        <taxon>Pleosporomycetidae</taxon>
        <taxon>Pleosporales</taxon>
        <taxon>Massarineae</taxon>
        <taxon>Periconiaceae</taxon>
        <taxon>Periconia</taxon>
    </lineage>
</organism>
<dbReference type="EMBL" id="CAOQHR010000001">
    <property type="protein sequence ID" value="CAI6260432.1"/>
    <property type="molecule type" value="Genomic_DNA"/>
</dbReference>
<gene>
    <name evidence="1" type="ORF">PDIGIT_LOCUS1326</name>
</gene>
<dbReference type="AlphaFoldDB" id="A0A9W4U1K0"/>
<accession>A0A9W4U1K0</accession>
<sequence>MSIVLCIGKGHDERPGCMWTENLSTPSLTAPMSAYHTTYSTMSLVTPSVTRHHDLECRAIRAAMPVPPSWILPTLDCAIQHYATRSIVPCTASSFSCHLECGSYANHQTSHYQHHPSSSSSSTPPPPSLFIACHDASNASSLARMLTEVAGCTKPPNHSSWISHPSLMDRGGWETGMGEINQNKNNAIQFPYGP</sequence>
<keyword evidence="2" id="KW-1185">Reference proteome</keyword>
<protein>
    <submittedName>
        <fullName evidence="1">Uncharacterized protein</fullName>
    </submittedName>
</protein>
<evidence type="ECO:0000313" key="2">
    <source>
        <dbReference type="Proteomes" id="UP001152607"/>
    </source>
</evidence>
<dbReference type="Proteomes" id="UP001152607">
    <property type="component" value="Unassembled WGS sequence"/>
</dbReference>
<reference evidence="1" key="1">
    <citation type="submission" date="2023-01" db="EMBL/GenBank/DDBJ databases">
        <authorList>
            <person name="Van Ghelder C."/>
            <person name="Rancurel C."/>
        </authorList>
    </citation>
    <scope>NUCLEOTIDE SEQUENCE</scope>
    <source>
        <strain evidence="1">CNCM I-4278</strain>
    </source>
</reference>
<evidence type="ECO:0000313" key="1">
    <source>
        <dbReference type="EMBL" id="CAI6260432.1"/>
    </source>
</evidence>
<comment type="caution">
    <text evidence="1">The sequence shown here is derived from an EMBL/GenBank/DDBJ whole genome shotgun (WGS) entry which is preliminary data.</text>
</comment>
<proteinExistence type="predicted"/>
<name>A0A9W4U1K0_9PLEO</name>